<accession>A0A232FJP3</accession>
<protein>
    <recommendedName>
        <fullName evidence="4">Endonuclease/exonuclease/phosphatase domain-containing protein</fullName>
    </recommendedName>
</protein>
<feature type="region of interest" description="Disordered" evidence="1">
    <location>
        <begin position="337"/>
        <end position="356"/>
    </location>
</feature>
<dbReference type="Proteomes" id="UP000215335">
    <property type="component" value="Unassembled WGS sequence"/>
</dbReference>
<organism evidence="2 3">
    <name type="scientific">Trichomalopsis sarcophagae</name>
    <dbReference type="NCBI Taxonomy" id="543379"/>
    <lineage>
        <taxon>Eukaryota</taxon>
        <taxon>Metazoa</taxon>
        <taxon>Ecdysozoa</taxon>
        <taxon>Arthropoda</taxon>
        <taxon>Hexapoda</taxon>
        <taxon>Insecta</taxon>
        <taxon>Pterygota</taxon>
        <taxon>Neoptera</taxon>
        <taxon>Endopterygota</taxon>
        <taxon>Hymenoptera</taxon>
        <taxon>Apocrita</taxon>
        <taxon>Proctotrupomorpha</taxon>
        <taxon>Chalcidoidea</taxon>
        <taxon>Pteromalidae</taxon>
        <taxon>Pteromalinae</taxon>
        <taxon>Trichomalopsis</taxon>
    </lineage>
</organism>
<dbReference type="Gene3D" id="3.60.10.10">
    <property type="entry name" value="Endonuclease/exonuclease/phosphatase"/>
    <property type="match status" value="1"/>
</dbReference>
<evidence type="ECO:0008006" key="4">
    <source>
        <dbReference type="Google" id="ProtNLM"/>
    </source>
</evidence>
<dbReference type="EMBL" id="NNAY01000102">
    <property type="protein sequence ID" value="OXU30966.1"/>
    <property type="molecule type" value="Genomic_DNA"/>
</dbReference>
<feature type="compositionally biased region" description="Polar residues" evidence="1">
    <location>
        <begin position="337"/>
        <end position="348"/>
    </location>
</feature>
<name>A0A232FJP3_9HYME</name>
<comment type="caution">
    <text evidence="2">The sequence shown here is derived from an EMBL/GenBank/DDBJ whole genome shotgun (WGS) entry which is preliminary data.</text>
</comment>
<evidence type="ECO:0000256" key="1">
    <source>
        <dbReference type="SAM" id="MobiDB-lite"/>
    </source>
</evidence>
<dbReference type="OrthoDB" id="7699172at2759"/>
<evidence type="ECO:0000313" key="2">
    <source>
        <dbReference type="EMBL" id="OXU30966.1"/>
    </source>
</evidence>
<evidence type="ECO:0000313" key="3">
    <source>
        <dbReference type="Proteomes" id="UP000215335"/>
    </source>
</evidence>
<dbReference type="AlphaFoldDB" id="A0A232FJP3"/>
<reference evidence="2 3" key="1">
    <citation type="journal article" date="2017" name="Curr. Biol.">
        <title>The Evolution of Venom by Co-option of Single-Copy Genes.</title>
        <authorList>
            <person name="Martinson E.O."/>
            <person name="Mrinalini"/>
            <person name="Kelkar Y.D."/>
            <person name="Chang C.H."/>
            <person name="Werren J.H."/>
        </authorList>
    </citation>
    <scope>NUCLEOTIDE SEQUENCE [LARGE SCALE GENOMIC DNA]</scope>
    <source>
        <strain evidence="2 3">Alberta</strain>
        <tissue evidence="2">Whole body</tissue>
    </source>
</reference>
<dbReference type="InterPro" id="IPR036691">
    <property type="entry name" value="Endo/exonu/phosph_ase_sf"/>
</dbReference>
<proteinExistence type="predicted"/>
<dbReference type="SUPFAM" id="SSF56219">
    <property type="entry name" value="DNase I-like"/>
    <property type="match status" value="1"/>
</dbReference>
<keyword evidence="3" id="KW-1185">Reference proteome</keyword>
<sequence length="356" mass="39616">MFVKLLDPVQLKIKTKRIHYTVNNAIVIEADDIDVNALRNYSALSKLEVKEDAKLNPRIIVHDIPVDYTKQEILKSFVELSLPQYILDNAKVVSLYLARENKCRSCILEVKPGTYQAKDCSNAPCGSHCAGVHESSKCPPDNRIICCFNCTSAKLSNVSHEALDKINCPLLRSRLERKSSRIDYGLIGHSNAESIHSHLLDLQAVARINNLHLFGICESFLKPGLSSSLVEISHFNLFGVDRLGKECGGVAIYVHKSIKVREVSRSSQSPVYTCKRPEFLFLELSFSGAKILCSTICNPPKAGYWSDVEEAIFNCSGGYDFTVLMSDFNIEWHTNSSASQTPCVTSSRNKTRPGAQ</sequence>
<gene>
    <name evidence="2" type="ORF">TSAR_001312</name>
</gene>